<dbReference type="AlphaFoldDB" id="A0A923IVH8"/>
<dbReference type="RefSeq" id="WP_182922715.1">
    <property type="nucleotide sequence ID" value="NZ_WNXD01000002.1"/>
</dbReference>
<dbReference type="Gene3D" id="1.20.5.340">
    <property type="match status" value="1"/>
</dbReference>
<proteinExistence type="predicted"/>
<dbReference type="EMBL" id="WNXD01000002">
    <property type="protein sequence ID" value="MBB2146041.1"/>
    <property type="molecule type" value="Genomic_DNA"/>
</dbReference>
<keyword evidence="4" id="KW-1185">Reference proteome</keyword>
<name>A0A923IVH8_9SPHI</name>
<keyword evidence="2" id="KW-1133">Transmembrane helix</keyword>
<evidence type="ECO:0000256" key="2">
    <source>
        <dbReference type="SAM" id="Phobius"/>
    </source>
</evidence>
<keyword evidence="1" id="KW-0175">Coiled coil</keyword>
<keyword evidence="2" id="KW-0472">Membrane</keyword>
<evidence type="ECO:0000313" key="4">
    <source>
        <dbReference type="Proteomes" id="UP000601055"/>
    </source>
</evidence>
<comment type="caution">
    <text evidence="3">The sequence shown here is derived from an EMBL/GenBank/DDBJ whole genome shotgun (WGS) entry which is preliminary data.</text>
</comment>
<evidence type="ECO:0000313" key="3">
    <source>
        <dbReference type="EMBL" id="MBB2146041.1"/>
    </source>
</evidence>
<feature type="coiled-coil region" evidence="1">
    <location>
        <begin position="43"/>
        <end position="175"/>
    </location>
</feature>
<sequence>MQDQDPVNKVDRNKVYFLVIVIAALLGINAYLYFKDKQQSNRFVTVNTEKERLNLEVEKIEVELDKVNSLNVTLSEKLQQEQKLAREKIAELKLALQKGQLTQGDLEKAQNQIKELREFVKNYNDKITRLEKENTYLKSERDSLKTTANSYSEKADNLEKENQNLNAKVKVGAALKAANINIIAFKVKSSGKNVEVTRASTATKFTINFTVVPNSLAEKNYHKVYLRVFDPAGNLVANENNMFEIDGQQMQYSTAIEFSYNNDEAVYKIDWTNPKEFIKGTYAIILYTDGFIMGKSQIALR</sequence>
<accession>A0A923IVH8</accession>
<evidence type="ECO:0000256" key="1">
    <source>
        <dbReference type="SAM" id="Coils"/>
    </source>
</evidence>
<reference evidence="3" key="1">
    <citation type="submission" date="2019-11" db="EMBL/GenBank/DDBJ databases">
        <title>Description of Pedobacter sp. LMG 31464T.</title>
        <authorList>
            <person name="Carlier A."/>
            <person name="Qi S."/>
            <person name="Vandamme P."/>
        </authorList>
    </citation>
    <scope>NUCLEOTIDE SEQUENCE</scope>
    <source>
        <strain evidence="3">LMG 31464</strain>
    </source>
</reference>
<protein>
    <submittedName>
        <fullName evidence="3">Uncharacterized protein</fullName>
    </submittedName>
</protein>
<organism evidence="3 4">
    <name type="scientific">Pedobacter planticolens</name>
    <dbReference type="NCBI Taxonomy" id="2679964"/>
    <lineage>
        <taxon>Bacteria</taxon>
        <taxon>Pseudomonadati</taxon>
        <taxon>Bacteroidota</taxon>
        <taxon>Sphingobacteriia</taxon>
        <taxon>Sphingobacteriales</taxon>
        <taxon>Sphingobacteriaceae</taxon>
        <taxon>Pedobacter</taxon>
    </lineage>
</organism>
<dbReference type="Proteomes" id="UP000601055">
    <property type="component" value="Unassembled WGS sequence"/>
</dbReference>
<keyword evidence="2" id="KW-0812">Transmembrane</keyword>
<feature type="transmembrane region" description="Helical" evidence="2">
    <location>
        <begin position="15"/>
        <end position="34"/>
    </location>
</feature>
<gene>
    <name evidence="3" type="ORF">GM921_11130</name>
</gene>